<feature type="chain" id="PRO_5044702346" evidence="2">
    <location>
        <begin position="26"/>
        <end position="676"/>
    </location>
</feature>
<organism evidence="4 7">
    <name type="scientific">Biomphalaria glabrata</name>
    <name type="common">Bloodfluke planorb</name>
    <name type="synonym">Freshwater snail</name>
    <dbReference type="NCBI Taxonomy" id="6526"/>
    <lineage>
        <taxon>Eukaryota</taxon>
        <taxon>Metazoa</taxon>
        <taxon>Spiralia</taxon>
        <taxon>Lophotrochozoa</taxon>
        <taxon>Mollusca</taxon>
        <taxon>Gastropoda</taxon>
        <taxon>Heterobranchia</taxon>
        <taxon>Euthyneura</taxon>
        <taxon>Panpulmonata</taxon>
        <taxon>Hygrophila</taxon>
        <taxon>Lymnaeoidea</taxon>
        <taxon>Planorbidae</taxon>
        <taxon>Biomphalaria</taxon>
    </lineage>
</organism>
<dbReference type="RefSeq" id="XP_055861469.1">
    <property type="nucleotide sequence ID" value="XM_056005494.1"/>
</dbReference>
<gene>
    <name evidence="5 6 7 8 9" type="primary">LOC106067978</name>
</gene>
<feature type="domain" description="DUF7043" evidence="3">
    <location>
        <begin position="320"/>
        <end position="428"/>
    </location>
</feature>
<dbReference type="Pfam" id="PF23070">
    <property type="entry name" value="DUF7043"/>
    <property type="match status" value="2"/>
</dbReference>
<accession>A0A9W2YFF9</accession>
<evidence type="ECO:0000313" key="6">
    <source>
        <dbReference type="RefSeq" id="XP_055861467.1"/>
    </source>
</evidence>
<dbReference type="OrthoDB" id="6047467at2759"/>
<evidence type="ECO:0000313" key="5">
    <source>
        <dbReference type="RefSeq" id="XP_055861466.1"/>
    </source>
</evidence>
<keyword evidence="4" id="KW-1185">Reference proteome</keyword>
<dbReference type="RefSeq" id="XP_055861470.1">
    <property type="nucleotide sequence ID" value="XM_056005495.1"/>
</dbReference>
<feature type="signal peptide" evidence="2">
    <location>
        <begin position="1"/>
        <end position="25"/>
    </location>
</feature>
<dbReference type="InterPro" id="IPR055471">
    <property type="entry name" value="DUF7043"/>
</dbReference>
<proteinExistence type="predicted"/>
<keyword evidence="2" id="KW-0732">Signal</keyword>
<feature type="region of interest" description="Disordered" evidence="1">
    <location>
        <begin position="611"/>
        <end position="644"/>
    </location>
</feature>
<evidence type="ECO:0000313" key="4">
    <source>
        <dbReference type="Proteomes" id="UP001165740"/>
    </source>
</evidence>
<sequence length="676" mass="76668">MSALTFKLTLVALNYLLTFIVQTSGYKCSFPLNLQKSEPWSADFRNDQHKLAFFKDNKLILKVPLEGGGNEEHTRLCIKEYKEKYLVQHTIDGKQYDYMCMQFISRGDHVVQFRVSKIQRKSSLELCSDNNLEFDPYPFVHTALKVNTTQCPFAGGYNMNGEYANKSFLCHYFLPLRMESECDSGSGIIFNFRSSDCTPKIDIRPKERLTFKTKCVTHWSQGDYSFIILQLVDDENKLFCLRTSDPLNNIKVAYLWLKVKCDLAVVPTDDYIKLNLEKRSFSSTCADEMDFCQVTMCDSERKSHCAHTCGLCHSENQIGPCAFQEQFRGHWIDSGKNEDISINIEAYSLNAGVMGKYDCLNLPSETQQERKVLLELNNNGCVPRYACVDMEKVTSTVMKFQISKRIMWPITSPSNQKDKICESRNFGASELKETPPRLVINKANLKEVPCDLPERLRGSVTFKHHDDKNPCGGCLHYEPGHNPNQFSVIPFNCSKSKRSSQYNCLATFHPNDNSFSVVAKGQDEDGVHYVYWVFTGAKDIKLLKASDALLYESDPASKHDLIVAQYYITPEVEPFCRDLQFFPRFMPLTTTPAASVTDFNTQLQVFVNDVDGSTQNNDRMTETEGGLKGPQTEPSRTVKGGNQGSHSVLSSTCAMLSILLFYILTGRTFALVLSVT</sequence>
<name>A0A9W2YFF9_BIOGL</name>
<dbReference type="RefSeq" id="XP_055861466.1">
    <property type="nucleotide sequence ID" value="XM_056005491.1"/>
</dbReference>
<dbReference type="OMA" id="WRSATEF"/>
<evidence type="ECO:0000313" key="9">
    <source>
        <dbReference type="RefSeq" id="XP_055861470.1"/>
    </source>
</evidence>
<dbReference type="RefSeq" id="XP_055861467.1">
    <property type="nucleotide sequence ID" value="XM_056005492.1"/>
</dbReference>
<dbReference type="PANTHER" id="PTHR22255:SF9">
    <property type="entry name" value="LP06548P"/>
    <property type="match status" value="1"/>
</dbReference>
<evidence type="ECO:0000259" key="3">
    <source>
        <dbReference type="Pfam" id="PF23070"/>
    </source>
</evidence>
<evidence type="ECO:0000313" key="7">
    <source>
        <dbReference type="RefSeq" id="XP_055861468.1"/>
    </source>
</evidence>
<dbReference type="RefSeq" id="XP_055861468.1">
    <property type="nucleotide sequence ID" value="XM_056005493.1"/>
</dbReference>
<dbReference type="AlphaFoldDB" id="A0A9W2YFF9"/>
<feature type="domain" description="DUF7043" evidence="3">
    <location>
        <begin position="27"/>
        <end position="135"/>
    </location>
</feature>
<evidence type="ECO:0000256" key="1">
    <source>
        <dbReference type="SAM" id="MobiDB-lite"/>
    </source>
</evidence>
<dbReference type="PANTHER" id="PTHR22255">
    <property type="entry name" value="LP06548P"/>
    <property type="match status" value="1"/>
</dbReference>
<protein>
    <submittedName>
        <fullName evidence="5 6">Uncharacterized protein LOC106067978</fullName>
    </submittedName>
</protein>
<evidence type="ECO:0000313" key="8">
    <source>
        <dbReference type="RefSeq" id="XP_055861469.1"/>
    </source>
</evidence>
<dbReference type="GeneID" id="106067978"/>
<dbReference type="Proteomes" id="UP001165740">
    <property type="component" value="Chromosome 12"/>
</dbReference>
<reference evidence="5 6" key="1">
    <citation type="submission" date="2025-04" db="UniProtKB">
        <authorList>
            <consortium name="RefSeq"/>
        </authorList>
    </citation>
    <scope>IDENTIFICATION</scope>
</reference>
<evidence type="ECO:0000256" key="2">
    <source>
        <dbReference type="SAM" id="SignalP"/>
    </source>
</evidence>